<name>A0A0D9WI36_9ORYZ</name>
<protein>
    <submittedName>
        <fullName evidence="2">Uncharacterized protein</fullName>
    </submittedName>
</protein>
<reference evidence="2 3" key="1">
    <citation type="submission" date="2012-08" db="EMBL/GenBank/DDBJ databases">
        <title>Oryza genome evolution.</title>
        <authorList>
            <person name="Wing R.A."/>
        </authorList>
    </citation>
    <scope>NUCLEOTIDE SEQUENCE</scope>
</reference>
<reference evidence="2" key="3">
    <citation type="submission" date="2015-04" db="UniProtKB">
        <authorList>
            <consortium name="EnsemblPlants"/>
        </authorList>
    </citation>
    <scope>IDENTIFICATION</scope>
</reference>
<dbReference type="HOGENOM" id="CLU_2458065_0_0_1"/>
<evidence type="ECO:0000256" key="1">
    <source>
        <dbReference type="SAM" id="MobiDB-lite"/>
    </source>
</evidence>
<reference evidence="3" key="2">
    <citation type="submission" date="2013-12" db="EMBL/GenBank/DDBJ databases">
        <authorList>
            <person name="Yu Y."/>
            <person name="Lee S."/>
            <person name="de Baynast K."/>
            <person name="Wissotski M."/>
            <person name="Liu L."/>
            <person name="Talag J."/>
            <person name="Goicoechea J."/>
            <person name="Angelova A."/>
            <person name="Jetty R."/>
            <person name="Kudrna D."/>
            <person name="Golser W."/>
            <person name="Rivera L."/>
            <person name="Zhang J."/>
            <person name="Wing R."/>
        </authorList>
    </citation>
    <scope>NUCLEOTIDE SEQUENCE</scope>
</reference>
<feature type="region of interest" description="Disordered" evidence="1">
    <location>
        <begin position="14"/>
        <end position="45"/>
    </location>
</feature>
<feature type="compositionally biased region" description="Polar residues" evidence="1">
    <location>
        <begin position="80"/>
        <end position="89"/>
    </location>
</feature>
<feature type="region of interest" description="Disordered" evidence="1">
    <location>
        <begin position="60"/>
        <end position="89"/>
    </location>
</feature>
<evidence type="ECO:0000313" key="3">
    <source>
        <dbReference type="Proteomes" id="UP000032180"/>
    </source>
</evidence>
<evidence type="ECO:0000313" key="2">
    <source>
        <dbReference type="EnsemblPlants" id="LPERR05G17120.1"/>
    </source>
</evidence>
<dbReference type="Proteomes" id="UP000032180">
    <property type="component" value="Chromosome 5"/>
</dbReference>
<dbReference type="Gramene" id="LPERR05G17120.1">
    <property type="protein sequence ID" value="LPERR05G17120.1"/>
    <property type="gene ID" value="LPERR05G17120"/>
</dbReference>
<dbReference type="EnsemblPlants" id="LPERR05G17120.1">
    <property type="protein sequence ID" value="LPERR05G17120.1"/>
    <property type="gene ID" value="LPERR05G17120"/>
</dbReference>
<organism evidence="2 3">
    <name type="scientific">Leersia perrieri</name>
    <dbReference type="NCBI Taxonomy" id="77586"/>
    <lineage>
        <taxon>Eukaryota</taxon>
        <taxon>Viridiplantae</taxon>
        <taxon>Streptophyta</taxon>
        <taxon>Embryophyta</taxon>
        <taxon>Tracheophyta</taxon>
        <taxon>Spermatophyta</taxon>
        <taxon>Magnoliopsida</taxon>
        <taxon>Liliopsida</taxon>
        <taxon>Poales</taxon>
        <taxon>Poaceae</taxon>
        <taxon>BOP clade</taxon>
        <taxon>Oryzoideae</taxon>
        <taxon>Oryzeae</taxon>
        <taxon>Oryzinae</taxon>
        <taxon>Leersia</taxon>
    </lineage>
</organism>
<accession>A0A0D9WI36</accession>
<proteinExistence type="predicted"/>
<dbReference type="AlphaFoldDB" id="A0A0D9WI36"/>
<keyword evidence="3" id="KW-1185">Reference proteome</keyword>
<sequence length="89" mass="10120">MLLLRRRRRRRLDGDEAELAVRRREGEAVPSGQRTRTDRGRDAAPATAWSRICFDAVVARRGRSQSKERRARTSPEATVVSISDNQSTN</sequence>